<comment type="caution">
    <text evidence="1">The sequence shown here is derived from an EMBL/GenBank/DDBJ whole genome shotgun (WGS) entry which is preliminary data.</text>
</comment>
<organism evidence="1 2">
    <name type="scientific">Pseudomonas syringae pv. actinidiae</name>
    <dbReference type="NCBI Taxonomy" id="103796"/>
    <lineage>
        <taxon>Bacteria</taxon>
        <taxon>Pseudomonadati</taxon>
        <taxon>Pseudomonadota</taxon>
        <taxon>Gammaproteobacteria</taxon>
        <taxon>Pseudomonadales</taxon>
        <taxon>Pseudomonadaceae</taxon>
        <taxon>Pseudomonas</taxon>
        <taxon>Pseudomonas syringae</taxon>
    </lineage>
</organism>
<protein>
    <submittedName>
        <fullName evidence="1">Acetate kinase</fullName>
    </submittedName>
</protein>
<accession>A0AAN4Q2C7</accession>
<dbReference type="Proteomes" id="UP000248291">
    <property type="component" value="Unassembled WGS sequence"/>
</dbReference>
<gene>
    <name evidence="1" type="ORF">KPSA3_02104</name>
</gene>
<proteinExistence type="predicted"/>
<evidence type="ECO:0000313" key="2">
    <source>
        <dbReference type="Proteomes" id="UP000248291"/>
    </source>
</evidence>
<name>A0AAN4Q2C7_PSESF</name>
<evidence type="ECO:0000313" key="1">
    <source>
        <dbReference type="EMBL" id="GBH16164.1"/>
    </source>
</evidence>
<keyword evidence="1" id="KW-0808">Transferase</keyword>
<sequence length="69" mass="7547">MKIMCLPGPHNFGVAHSNPDGKLVYCIYECTRCSKAIVSDPCLGGFFAIMNSQAAIERDASKAVLRDQR</sequence>
<dbReference type="GO" id="GO:0016301">
    <property type="term" value="F:kinase activity"/>
    <property type="evidence" value="ECO:0007669"/>
    <property type="project" value="UniProtKB-KW"/>
</dbReference>
<dbReference type="AlphaFoldDB" id="A0AAN4Q2C7"/>
<keyword evidence="1" id="KW-0418">Kinase</keyword>
<dbReference type="EMBL" id="BGKA01000072">
    <property type="protein sequence ID" value="GBH16164.1"/>
    <property type="molecule type" value="Genomic_DNA"/>
</dbReference>
<reference evidence="1 2" key="1">
    <citation type="submission" date="2018-04" db="EMBL/GenBank/DDBJ databases">
        <title>Draft genome sequence of Pseudomonas syringae pv. actinidiae biovar 3 strains isolated from kiwifruit in Kagawa prefecture.</title>
        <authorList>
            <person name="Tabuchi M."/>
            <person name="Saito M."/>
            <person name="Fujiwara S."/>
            <person name="Sasa N."/>
            <person name="Akimitsu K."/>
            <person name="Gomi K."/>
            <person name="Konishi-Sugita S."/>
            <person name="Hamano K."/>
            <person name="Kataoka I."/>
        </authorList>
    </citation>
    <scope>NUCLEOTIDE SEQUENCE [LARGE SCALE GENOMIC DNA]</scope>
    <source>
        <strain evidence="1 2">MAFF212211</strain>
    </source>
</reference>